<dbReference type="OrthoDB" id="6252479at2759"/>
<proteinExistence type="predicted"/>
<evidence type="ECO:0000259" key="1">
    <source>
        <dbReference type="Pfam" id="PF24811"/>
    </source>
</evidence>
<organism evidence="2 3">
    <name type="scientific">Portunus trituberculatus</name>
    <name type="common">Swimming crab</name>
    <name type="synonym">Neptunus trituberculatus</name>
    <dbReference type="NCBI Taxonomy" id="210409"/>
    <lineage>
        <taxon>Eukaryota</taxon>
        <taxon>Metazoa</taxon>
        <taxon>Ecdysozoa</taxon>
        <taxon>Arthropoda</taxon>
        <taxon>Crustacea</taxon>
        <taxon>Multicrustacea</taxon>
        <taxon>Malacostraca</taxon>
        <taxon>Eumalacostraca</taxon>
        <taxon>Eucarida</taxon>
        <taxon>Decapoda</taxon>
        <taxon>Pleocyemata</taxon>
        <taxon>Brachyura</taxon>
        <taxon>Eubrachyura</taxon>
        <taxon>Portunoidea</taxon>
        <taxon>Portunidae</taxon>
        <taxon>Portuninae</taxon>
        <taxon>Portunus</taxon>
    </lineage>
</organism>
<protein>
    <submittedName>
        <fullName evidence="2">DE-cadherin</fullName>
    </submittedName>
</protein>
<dbReference type="EMBL" id="VSRR010060436">
    <property type="protein sequence ID" value="MPC82682.1"/>
    <property type="molecule type" value="Genomic_DNA"/>
</dbReference>
<dbReference type="Proteomes" id="UP000324222">
    <property type="component" value="Unassembled WGS sequence"/>
</dbReference>
<dbReference type="AlphaFoldDB" id="A0A5B7IFV6"/>
<dbReference type="Pfam" id="PF24811">
    <property type="entry name" value="Ig_Shg"/>
    <property type="match status" value="1"/>
</dbReference>
<sequence>MAIGEATISVVALTQEAVTHSGSLRLANTSAKAMLRRVEAGAEGTSLYERLKKQIARIHQISETQVDVFSLRDAPGNSGVDVRYNCHSSPYYTATRLNGMLLRKRQQVRSLSARWVGGRRRRRRRWRWRRWWWWQW</sequence>
<keyword evidence="3" id="KW-1185">Reference proteome</keyword>
<gene>
    <name evidence="2" type="primary">shg_1</name>
    <name evidence="2" type="ORF">E2C01_077362</name>
</gene>
<name>A0A5B7IFV6_PORTR</name>
<comment type="caution">
    <text evidence="2">The sequence shown here is derived from an EMBL/GenBank/DDBJ whole genome shotgun (WGS) entry which is preliminary data.</text>
</comment>
<reference evidence="2 3" key="1">
    <citation type="submission" date="2019-05" db="EMBL/GenBank/DDBJ databases">
        <title>Another draft genome of Portunus trituberculatus and its Hox gene families provides insights of decapod evolution.</title>
        <authorList>
            <person name="Jeong J.-H."/>
            <person name="Song I."/>
            <person name="Kim S."/>
            <person name="Choi T."/>
            <person name="Kim D."/>
            <person name="Ryu S."/>
            <person name="Kim W."/>
        </authorList>
    </citation>
    <scope>NUCLEOTIDE SEQUENCE [LARGE SCALE GENOMIC DNA]</scope>
    <source>
        <tissue evidence="2">Muscle</tissue>
    </source>
</reference>
<dbReference type="InterPro" id="IPR056370">
    <property type="entry name" value="Shg-like_Ig-like"/>
</dbReference>
<evidence type="ECO:0000313" key="3">
    <source>
        <dbReference type="Proteomes" id="UP000324222"/>
    </source>
</evidence>
<accession>A0A5B7IFV6</accession>
<feature type="domain" description="DE-cadherin-like Ig-like" evidence="1">
    <location>
        <begin position="15"/>
        <end position="108"/>
    </location>
</feature>
<evidence type="ECO:0000313" key="2">
    <source>
        <dbReference type="EMBL" id="MPC82682.1"/>
    </source>
</evidence>